<name>A0AA35W743_GEOBA</name>
<proteinExistence type="predicted"/>
<evidence type="ECO:0000313" key="1">
    <source>
        <dbReference type="EMBL" id="CAI8003399.1"/>
    </source>
</evidence>
<evidence type="ECO:0000313" key="2">
    <source>
        <dbReference type="Proteomes" id="UP001174909"/>
    </source>
</evidence>
<comment type="caution">
    <text evidence="1">The sequence shown here is derived from an EMBL/GenBank/DDBJ whole genome shotgun (WGS) entry which is preliminary data.</text>
</comment>
<organism evidence="1 2">
    <name type="scientific">Geodia barretti</name>
    <name type="common">Barrett's horny sponge</name>
    <dbReference type="NCBI Taxonomy" id="519541"/>
    <lineage>
        <taxon>Eukaryota</taxon>
        <taxon>Metazoa</taxon>
        <taxon>Porifera</taxon>
        <taxon>Demospongiae</taxon>
        <taxon>Heteroscleromorpha</taxon>
        <taxon>Tetractinellida</taxon>
        <taxon>Astrophorina</taxon>
        <taxon>Geodiidae</taxon>
        <taxon>Geodia</taxon>
    </lineage>
</organism>
<protein>
    <submittedName>
        <fullName evidence="1">Uncharacterized protein</fullName>
    </submittedName>
</protein>
<sequence>MPQLRRTQR</sequence>
<gene>
    <name evidence="1" type="ORF">GBAR_LOCUS3638</name>
</gene>
<accession>A0AA35W743</accession>
<reference evidence="1" key="1">
    <citation type="submission" date="2023-03" db="EMBL/GenBank/DDBJ databases">
        <authorList>
            <person name="Steffen K."/>
            <person name="Cardenas P."/>
        </authorList>
    </citation>
    <scope>NUCLEOTIDE SEQUENCE</scope>
</reference>
<dbReference type="Proteomes" id="UP001174909">
    <property type="component" value="Unassembled WGS sequence"/>
</dbReference>
<keyword evidence="2" id="KW-1185">Reference proteome</keyword>
<dbReference type="EMBL" id="CASHTH010000518">
    <property type="protein sequence ID" value="CAI8003399.1"/>
    <property type="molecule type" value="Genomic_DNA"/>
</dbReference>